<protein>
    <submittedName>
        <fullName evidence="2">Uncharacterized protein</fullName>
    </submittedName>
</protein>
<dbReference type="Proteomes" id="UP001147695">
    <property type="component" value="Unassembled WGS sequence"/>
</dbReference>
<gene>
    <name evidence="2" type="ORF">N7452_007181</name>
</gene>
<organism evidence="2 3">
    <name type="scientific">Penicillium brevicompactum</name>
    <dbReference type="NCBI Taxonomy" id="5074"/>
    <lineage>
        <taxon>Eukaryota</taxon>
        <taxon>Fungi</taxon>
        <taxon>Dikarya</taxon>
        <taxon>Ascomycota</taxon>
        <taxon>Pezizomycotina</taxon>
        <taxon>Eurotiomycetes</taxon>
        <taxon>Eurotiomycetidae</taxon>
        <taxon>Eurotiales</taxon>
        <taxon>Aspergillaceae</taxon>
        <taxon>Penicillium</taxon>
    </lineage>
</organism>
<comment type="caution">
    <text evidence="2">The sequence shown here is derived from an EMBL/GenBank/DDBJ whole genome shotgun (WGS) entry which is preliminary data.</text>
</comment>
<dbReference type="AlphaFoldDB" id="A0A9W9QEZ2"/>
<proteinExistence type="predicted"/>
<feature type="compositionally biased region" description="Low complexity" evidence="1">
    <location>
        <begin position="1"/>
        <end position="16"/>
    </location>
</feature>
<evidence type="ECO:0000256" key="1">
    <source>
        <dbReference type="SAM" id="MobiDB-lite"/>
    </source>
</evidence>
<sequence>MSGYGNSRYGNSRYGNSGYGNSGYGDSDGDSDGDQPTTGNVDDLGIREDILHNLVETWGEEVIDDLRELSQEERNNDELMFVILNIGTEAYFDHKREKEEQDEQANNADFTGVEIDGSLDSSYSGDDDRSNDDITPMDEYDEDNVVDRGNVFFIPALSNDLTQPFLEKNSSFTVIPINITDYDCTIYLLAPTAVVVNYRNNASGSTKELDDPIFDEHIEGLKMWAPENTRFVNCRLVTKPGWPGLYSAARRLILDMFDDEHFQAPASDYPTQETTDSAWNKLNKILGQYTEWWKDASDAVYRLQCGRSAGTPKVPTMDRDITPCDAGCENGSWSCGCDGGKVRCDGSNNMGRCNYGYTWMGSTWDCGLCGKSGWKTCQTCYGSGREQCSTCRGSGERDW</sequence>
<accession>A0A9W9QEZ2</accession>
<dbReference type="EMBL" id="JAPZBQ010000004">
    <property type="protein sequence ID" value="KAJ5334778.1"/>
    <property type="molecule type" value="Genomic_DNA"/>
</dbReference>
<reference evidence="2" key="2">
    <citation type="journal article" date="2023" name="IMA Fungus">
        <title>Comparative genomic study of the Penicillium genus elucidates a diverse pangenome and 15 lateral gene transfer events.</title>
        <authorList>
            <person name="Petersen C."/>
            <person name="Sorensen T."/>
            <person name="Nielsen M.R."/>
            <person name="Sondergaard T.E."/>
            <person name="Sorensen J.L."/>
            <person name="Fitzpatrick D.A."/>
            <person name="Frisvad J.C."/>
            <person name="Nielsen K.L."/>
        </authorList>
    </citation>
    <scope>NUCLEOTIDE SEQUENCE</scope>
    <source>
        <strain evidence="2">IBT 35673</strain>
    </source>
</reference>
<feature type="region of interest" description="Disordered" evidence="1">
    <location>
        <begin position="96"/>
        <end position="141"/>
    </location>
</feature>
<reference evidence="2" key="1">
    <citation type="submission" date="2022-12" db="EMBL/GenBank/DDBJ databases">
        <authorList>
            <person name="Petersen C."/>
        </authorList>
    </citation>
    <scope>NUCLEOTIDE SEQUENCE</scope>
    <source>
        <strain evidence="2">IBT 35673</strain>
    </source>
</reference>
<evidence type="ECO:0000313" key="3">
    <source>
        <dbReference type="Proteomes" id="UP001147695"/>
    </source>
</evidence>
<feature type="region of interest" description="Disordered" evidence="1">
    <location>
        <begin position="1"/>
        <end position="44"/>
    </location>
</feature>
<evidence type="ECO:0000313" key="2">
    <source>
        <dbReference type="EMBL" id="KAJ5334778.1"/>
    </source>
</evidence>
<name>A0A9W9QEZ2_PENBR</name>